<sequence>MKTENCETGTYHVVETCHYSIGGRLQAFKLSESLCSSENDLGLNAIESERAANTSFKNSDSFKSDLPIFRKCCPLGSVYKARQCIANESLDLLYEGGLRISFLNEFVATLVVNEHLQLVVGRPCDFMYFEDEGRSFFQKVSVVASRKPKLTILQEIFYSVILECTSSEARSREAVVLSFKKGR</sequence>
<proteinExistence type="predicted"/>
<dbReference type="OrthoDB" id="6134459at2759"/>
<keyword evidence="2" id="KW-1185">Reference proteome</keyword>
<dbReference type="EMBL" id="BGZK01001995">
    <property type="protein sequence ID" value="GBP89348.1"/>
    <property type="molecule type" value="Genomic_DNA"/>
</dbReference>
<gene>
    <name evidence="1" type="ORF">EVAR_18015_1</name>
</gene>
<organism evidence="1 2">
    <name type="scientific">Eumeta variegata</name>
    <name type="common">Bagworm moth</name>
    <name type="synonym">Eumeta japonica</name>
    <dbReference type="NCBI Taxonomy" id="151549"/>
    <lineage>
        <taxon>Eukaryota</taxon>
        <taxon>Metazoa</taxon>
        <taxon>Ecdysozoa</taxon>
        <taxon>Arthropoda</taxon>
        <taxon>Hexapoda</taxon>
        <taxon>Insecta</taxon>
        <taxon>Pterygota</taxon>
        <taxon>Neoptera</taxon>
        <taxon>Endopterygota</taxon>
        <taxon>Lepidoptera</taxon>
        <taxon>Glossata</taxon>
        <taxon>Ditrysia</taxon>
        <taxon>Tineoidea</taxon>
        <taxon>Psychidae</taxon>
        <taxon>Oiketicinae</taxon>
        <taxon>Eumeta</taxon>
    </lineage>
</organism>
<comment type="caution">
    <text evidence="1">The sequence shown here is derived from an EMBL/GenBank/DDBJ whole genome shotgun (WGS) entry which is preliminary data.</text>
</comment>
<accession>A0A4C1ZNK1</accession>
<reference evidence="1 2" key="1">
    <citation type="journal article" date="2019" name="Commun. Biol.">
        <title>The bagworm genome reveals a unique fibroin gene that provides high tensile strength.</title>
        <authorList>
            <person name="Kono N."/>
            <person name="Nakamura H."/>
            <person name="Ohtoshi R."/>
            <person name="Tomita M."/>
            <person name="Numata K."/>
            <person name="Arakawa K."/>
        </authorList>
    </citation>
    <scope>NUCLEOTIDE SEQUENCE [LARGE SCALE GENOMIC DNA]</scope>
</reference>
<evidence type="ECO:0000313" key="1">
    <source>
        <dbReference type="EMBL" id="GBP89348.1"/>
    </source>
</evidence>
<name>A0A4C1ZNK1_EUMVA</name>
<protein>
    <submittedName>
        <fullName evidence="1">Uncharacterized protein</fullName>
    </submittedName>
</protein>
<dbReference type="AlphaFoldDB" id="A0A4C1ZNK1"/>
<evidence type="ECO:0000313" key="2">
    <source>
        <dbReference type="Proteomes" id="UP000299102"/>
    </source>
</evidence>
<dbReference type="Proteomes" id="UP000299102">
    <property type="component" value="Unassembled WGS sequence"/>
</dbReference>